<dbReference type="SUPFAM" id="SSF53850">
    <property type="entry name" value="Periplasmic binding protein-like II"/>
    <property type="match status" value="1"/>
</dbReference>
<dbReference type="EMBL" id="JXJX01000009">
    <property type="protein sequence ID" value="PCS06230.1"/>
    <property type="molecule type" value="Genomic_DNA"/>
</dbReference>
<keyword evidence="3" id="KW-0732">Signal</keyword>
<dbReference type="STRING" id="1348632.GCA_001591745_01347"/>
<name>A0A2A5RYH5_9LACT</name>
<organism evidence="6 7">
    <name type="scientific">Pseudolactococcus plantarum</name>
    <dbReference type="NCBI Taxonomy" id="1365"/>
    <lineage>
        <taxon>Bacteria</taxon>
        <taxon>Bacillati</taxon>
        <taxon>Bacillota</taxon>
        <taxon>Bacilli</taxon>
        <taxon>Lactobacillales</taxon>
        <taxon>Streptococcaceae</taxon>
        <taxon>Pseudolactococcus</taxon>
    </lineage>
</organism>
<dbReference type="Gene3D" id="3.40.190.10">
    <property type="entry name" value="Periplasmic binding protein-like II"/>
    <property type="match status" value="2"/>
</dbReference>
<evidence type="ECO:0000256" key="3">
    <source>
        <dbReference type="ARBA" id="ARBA00022729"/>
    </source>
</evidence>
<dbReference type="InterPro" id="IPR006059">
    <property type="entry name" value="SBP"/>
</dbReference>
<dbReference type="GO" id="GO:0015846">
    <property type="term" value="P:polyamine transport"/>
    <property type="evidence" value="ECO:0007669"/>
    <property type="project" value="InterPro"/>
</dbReference>
<accession>A0A2A5RYH5</accession>
<dbReference type="InterPro" id="IPR001188">
    <property type="entry name" value="Sperm_putr-bd"/>
</dbReference>
<dbReference type="PIRSF" id="PIRSF019574">
    <property type="entry name" value="Periplasmic_polyamine_BP"/>
    <property type="match status" value="1"/>
</dbReference>
<dbReference type="GO" id="GO:0042597">
    <property type="term" value="C:periplasmic space"/>
    <property type="evidence" value="ECO:0007669"/>
    <property type="project" value="UniProtKB-SubCell"/>
</dbReference>
<dbReference type="Proteomes" id="UP000242246">
    <property type="component" value="Unassembled WGS sequence"/>
</dbReference>
<evidence type="ECO:0000256" key="1">
    <source>
        <dbReference type="ARBA" id="ARBA00004418"/>
    </source>
</evidence>
<dbReference type="PANTHER" id="PTHR30222:SF17">
    <property type="entry name" value="SPERMIDINE_PUTRESCINE-BINDING PERIPLASMIC PROTEIN"/>
    <property type="match status" value="1"/>
</dbReference>
<feature type="binding site" evidence="5">
    <location>
        <position position="93"/>
    </location>
    <ligand>
        <name>spermidine</name>
        <dbReference type="ChEBI" id="CHEBI:57834"/>
    </ligand>
</feature>
<evidence type="ECO:0000256" key="4">
    <source>
        <dbReference type="ARBA" id="ARBA00022764"/>
    </source>
</evidence>
<dbReference type="OrthoDB" id="9769319at2"/>
<keyword evidence="4" id="KW-0574">Periplasm</keyword>
<keyword evidence="2" id="KW-0813">Transport</keyword>
<keyword evidence="7" id="KW-1185">Reference proteome</keyword>
<dbReference type="RefSeq" id="WP_068163442.1">
    <property type="nucleotide sequence ID" value="NZ_JXJX01000009.1"/>
</dbReference>
<protein>
    <submittedName>
        <fullName evidence="6">Spermidine/putrescine ABC transporter substrate-binding protein</fullName>
    </submittedName>
</protein>
<proteinExistence type="predicted"/>
<reference evidence="6 7" key="1">
    <citation type="submission" date="2014-12" db="EMBL/GenBank/DDBJ databases">
        <title>Draft genome sequences of 10 type strains of Lactococcus.</title>
        <authorList>
            <person name="Sun Z."/>
            <person name="Zhong Z."/>
            <person name="Liu W."/>
            <person name="Zhang W."/>
            <person name="Zhang H."/>
        </authorList>
    </citation>
    <scope>NUCLEOTIDE SEQUENCE [LARGE SCALE GENOMIC DNA]</scope>
    <source>
        <strain evidence="6 7">DSM 20686</strain>
    </source>
</reference>
<evidence type="ECO:0000313" key="6">
    <source>
        <dbReference type="EMBL" id="PCS06230.1"/>
    </source>
</evidence>
<dbReference type="PANTHER" id="PTHR30222">
    <property type="entry name" value="SPERMIDINE/PUTRESCINE-BINDING PERIPLASMIC PROTEIN"/>
    <property type="match status" value="1"/>
</dbReference>
<comment type="subcellular location">
    <subcellularLocation>
        <location evidence="1">Periplasm</location>
    </subcellularLocation>
</comment>
<gene>
    <name evidence="6" type="ORF">RU87_GL001751</name>
</gene>
<dbReference type="PRINTS" id="PR00909">
    <property type="entry name" value="SPERMDNBNDNG"/>
</dbReference>
<comment type="caution">
    <text evidence="6">The sequence shown here is derived from an EMBL/GenBank/DDBJ whole genome shotgun (WGS) entry which is preliminary data.</text>
</comment>
<evidence type="ECO:0000256" key="5">
    <source>
        <dbReference type="PIRSR" id="PIRSR019574-1"/>
    </source>
</evidence>
<sequence>MKRLSYFLVGVIVIIATLGLFAVKLSADKGSSGIHNQLTIYNWGDYIDEGLLRKFEKETGYKVNYVTFDSNEAMYTKIKQGGTTYDIAIPSEYMIDKMRSEKLLNPLDSSKIKGLSNLDPKFLNQPFDPNNHYSVPYFWGTLGIVYNDKLVKTPPAHWQDLWSPDYRDNLMLIDGAREVIGMALNEQGYSLNATDMGQLNKAYDRLKQLTPNIKAIVADEIKQYMINNEAAAAVTFSGEAAEMVSQNKHLHYVVPSEGSNLWFDNIVIPKTAKNFPAAYAFINFMLEPKNAAQNAEYVGYATPNAAAKKLLPKEATADQAFYPSDEVMNHLAVYKNLGPKYLGIYNDLFLSVKMYRK</sequence>
<dbReference type="Pfam" id="PF13416">
    <property type="entry name" value="SBP_bac_8"/>
    <property type="match status" value="1"/>
</dbReference>
<evidence type="ECO:0000256" key="2">
    <source>
        <dbReference type="ARBA" id="ARBA00022448"/>
    </source>
</evidence>
<dbReference type="GO" id="GO:0019808">
    <property type="term" value="F:polyamine binding"/>
    <property type="evidence" value="ECO:0007669"/>
    <property type="project" value="InterPro"/>
</dbReference>
<dbReference type="CDD" id="cd13663">
    <property type="entry name" value="PBP2_PotD_PotF_like_2"/>
    <property type="match status" value="1"/>
</dbReference>
<dbReference type="AlphaFoldDB" id="A0A2A5RYH5"/>
<evidence type="ECO:0000313" key="7">
    <source>
        <dbReference type="Proteomes" id="UP000242246"/>
    </source>
</evidence>